<dbReference type="Proteomes" id="UP000623269">
    <property type="component" value="Unassembled WGS sequence"/>
</dbReference>
<organism evidence="16 17">
    <name type="scientific">Mobilitalea sibirica</name>
    <dbReference type="NCBI Taxonomy" id="1462919"/>
    <lineage>
        <taxon>Bacteria</taxon>
        <taxon>Bacillati</taxon>
        <taxon>Bacillota</taxon>
        <taxon>Clostridia</taxon>
        <taxon>Lachnospirales</taxon>
        <taxon>Lachnospiraceae</taxon>
        <taxon>Mobilitalea</taxon>
    </lineage>
</organism>
<dbReference type="PANTHER" id="PTHR30591:SF1">
    <property type="entry name" value="RECBCD ENZYME SUBUNIT RECC"/>
    <property type="match status" value="1"/>
</dbReference>
<keyword evidence="1" id="KW-0004">4Fe-4S</keyword>
<dbReference type="Pfam" id="PF12705">
    <property type="entry name" value="PDDEXK_1"/>
    <property type="match status" value="1"/>
</dbReference>
<keyword evidence="11" id="KW-0411">Iron-sulfur</keyword>
<evidence type="ECO:0000256" key="3">
    <source>
        <dbReference type="ARBA" id="ARBA00022723"/>
    </source>
</evidence>
<evidence type="ECO:0000256" key="8">
    <source>
        <dbReference type="ARBA" id="ARBA00022839"/>
    </source>
</evidence>
<dbReference type="Gene3D" id="3.90.320.10">
    <property type="match status" value="1"/>
</dbReference>
<dbReference type="GO" id="GO:0004386">
    <property type="term" value="F:helicase activity"/>
    <property type="evidence" value="ECO:0007669"/>
    <property type="project" value="UniProtKB-KW"/>
</dbReference>
<keyword evidence="3" id="KW-0479">Metal-binding</keyword>
<dbReference type="GO" id="GO:0004527">
    <property type="term" value="F:exonuclease activity"/>
    <property type="evidence" value="ECO:0007669"/>
    <property type="project" value="UniProtKB-KW"/>
</dbReference>
<dbReference type="GO" id="GO:0003677">
    <property type="term" value="F:DNA binding"/>
    <property type="evidence" value="ECO:0007669"/>
    <property type="project" value="UniProtKB-KW"/>
</dbReference>
<dbReference type="NCBIfam" id="TIGR02773">
    <property type="entry name" value="addB_Gpos"/>
    <property type="match status" value="1"/>
</dbReference>
<dbReference type="GO" id="GO:0046872">
    <property type="term" value="F:metal ion binding"/>
    <property type="evidence" value="ECO:0007669"/>
    <property type="project" value="UniProtKB-KW"/>
</dbReference>
<dbReference type="InterPro" id="IPR011604">
    <property type="entry name" value="PDDEXK-like_dom_sf"/>
</dbReference>
<evidence type="ECO:0000256" key="6">
    <source>
        <dbReference type="ARBA" id="ARBA00022801"/>
    </source>
</evidence>
<dbReference type="GO" id="GO:0005524">
    <property type="term" value="F:ATP binding"/>
    <property type="evidence" value="ECO:0007669"/>
    <property type="project" value="UniProtKB-KW"/>
</dbReference>
<evidence type="ECO:0000256" key="11">
    <source>
        <dbReference type="ARBA" id="ARBA00023014"/>
    </source>
</evidence>
<evidence type="ECO:0000256" key="4">
    <source>
        <dbReference type="ARBA" id="ARBA00022741"/>
    </source>
</evidence>
<evidence type="ECO:0000256" key="10">
    <source>
        <dbReference type="ARBA" id="ARBA00023004"/>
    </source>
</evidence>
<evidence type="ECO:0000256" key="13">
    <source>
        <dbReference type="ARBA" id="ARBA00023204"/>
    </source>
</evidence>
<keyword evidence="6" id="KW-0378">Hydrolase</keyword>
<dbReference type="Gene3D" id="3.40.50.300">
    <property type="entry name" value="P-loop containing nucleotide triphosphate hydrolases"/>
    <property type="match status" value="4"/>
</dbReference>
<dbReference type="PANTHER" id="PTHR30591">
    <property type="entry name" value="RECBCD ENZYME SUBUNIT RECC"/>
    <property type="match status" value="1"/>
</dbReference>
<evidence type="ECO:0000313" key="16">
    <source>
        <dbReference type="EMBL" id="MBH1941558.1"/>
    </source>
</evidence>
<dbReference type="GO" id="GO:0000724">
    <property type="term" value="P:double-strand break repair via homologous recombination"/>
    <property type="evidence" value="ECO:0007669"/>
    <property type="project" value="InterPro"/>
</dbReference>
<reference evidence="16" key="1">
    <citation type="submission" date="2020-12" db="EMBL/GenBank/DDBJ databases">
        <title>M. sibirica DSM 26468T genome.</title>
        <authorList>
            <person name="Thieme N."/>
            <person name="Rettenmaier R."/>
            <person name="Zverlov V."/>
            <person name="Liebl W."/>
        </authorList>
    </citation>
    <scope>NUCLEOTIDE SEQUENCE</scope>
    <source>
        <strain evidence="16">DSM 26468</strain>
    </source>
</reference>
<dbReference type="InterPro" id="IPR049035">
    <property type="entry name" value="ADDB_N"/>
</dbReference>
<keyword evidence="9" id="KW-0067">ATP-binding</keyword>
<dbReference type="InterPro" id="IPR014140">
    <property type="entry name" value="DNA_helicase_suAddB"/>
</dbReference>
<name>A0A8J7L309_9FIRM</name>
<dbReference type="GO" id="GO:0051539">
    <property type="term" value="F:4 iron, 4 sulfur cluster binding"/>
    <property type="evidence" value="ECO:0007669"/>
    <property type="project" value="UniProtKB-KW"/>
</dbReference>
<keyword evidence="17" id="KW-1185">Reference proteome</keyword>
<evidence type="ECO:0000259" key="14">
    <source>
        <dbReference type="Pfam" id="PF12705"/>
    </source>
</evidence>
<evidence type="ECO:0000256" key="5">
    <source>
        <dbReference type="ARBA" id="ARBA00022763"/>
    </source>
</evidence>
<accession>A0A8J7L309</accession>
<keyword evidence="12" id="KW-0238">DNA-binding</keyword>
<keyword evidence="4" id="KW-0547">Nucleotide-binding</keyword>
<evidence type="ECO:0000256" key="2">
    <source>
        <dbReference type="ARBA" id="ARBA00022722"/>
    </source>
</evidence>
<keyword evidence="13" id="KW-0234">DNA repair</keyword>
<dbReference type="EMBL" id="JAEAGR010000012">
    <property type="protein sequence ID" value="MBH1941558.1"/>
    <property type="molecule type" value="Genomic_DNA"/>
</dbReference>
<proteinExistence type="predicted"/>
<keyword evidence="10" id="KW-0408">Iron</keyword>
<evidence type="ECO:0000256" key="7">
    <source>
        <dbReference type="ARBA" id="ARBA00022806"/>
    </source>
</evidence>
<comment type="caution">
    <text evidence="16">The sequence shown here is derived from an EMBL/GenBank/DDBJ whole genome shotgun (WGS) entry which is preliminary data.</text>
</comment>
<evidence type="ECO:0000313" key="17">
    <source>
        <dbReference type="Proteomes" id="UP000623269"/>
    </source>
</evidence>
<dbReference type="InterPro" id="IPR027417">
    <property type="entry name" value="P-loop_NTPase"/>
</dbReference>
<dbReference type="AlphaFoldDB" id="A0A8J7L309"/>
<keyword evidence="5" id="KW-0227">DNA damage</keyword>
<keyword evidence="7 16" id="KW-0347">Helicase</keyword>
<sequence>MSLQLFLGSAGSGKSYQLYREVIEQSKINTETNYLVIVPEQFTLQTQKDIVAMHPDHGVMNVDILSFLRFAYRIFDEIGGEEYPILEDTGKSMVIRKVVAEKKKDLVLFGSNVHKLGFINELKSLLSEFYQYNIGPEDFDKLMEISEKKTLLKAKLHDILTIYEGFKTYMKERYITAEEVLVVLNKVIDRSEWLRNSVICLDGFTGFTPCQYKLLEKMMAYAKKVMVTVTIDPRETLEGKALEHQIFSLSKKTITKLYHIAKENDIPIEYPVYADARSDSKVPYRFLRSPALASLEHNLFRYPYESYEDEQDEISIHATKDTEMEVSYVIREIKTLIREKGYRYQDIAVVTGDIETYGRIAKRMFLQAGMPCFIDYKKKILGNPFAELLRSSIAIVAEDYSYESVFRYLRTGLSELIEEEIDLLENYILATGIRGSKRYLENFSRAYRSKEPIDLERINAIRAKLVKEIQPLYEVLKDRDLTCKDYTTALYELGIRLDIERKLLVYREEFNNTNQPLLAKEYEQIYRIVIELYDQIVLLLGSEHLTLKEFGEIIETGLVEATVGLIPPGVDEIVVGDTQRTRLKDIKVLFFIGVNEGMIPKAIGSGGILSDSERELLCSHEIELAPTKRQQAFTEQFYIYLNMTKPKDRLYITYHKVNGEGKSVNPSFLIGKLKSLFPKIKIINEDETKEDLEYILRDDGISYLAHGLREDHGNKVSDLWKELFLYYRQGEETNRMLHKLMQGAFYINKENGISKEAARLLYGEELKGSVTRLERYAGCAFAHFMTYGLSLEERREYKLAVPDIGNIFHNAIDAFSKRISLSEYTWHTIPEEVRTAWAIESVAKAVEDYENSFLKSNKRNEYIIKRIERITIRTLWALCNQIKQGAFEPMAYEMAFYHIPDPIMALTGRIDRLDLYEEDDKVYVRVIDYKSGNTTFDIGSVYYGLQQQLAVYLSAAIEYLKKKYQDKEIVPSGIFYYHIDDPIVAKSEQAEDEIFKSLKMNGLINEDKQIIGLMDQKLAGPDGGLRASVKSDIIQVETNKEGELNKRSATVKKEQLSSLASYVNQKLVEDGKQILEGDTRLNPYRMGNRTACDYCEYKSACGFDLRLPGHAYRNLEKKSVEEIKAEIWGDEQ</sequence>
<keyword evidence="8" id="KW-0269">Exonuclease</keyword>
<evidence type="ECO:0000259" key="15">
    <source>
        <dbReference type="Pfam" id="PF21445"/>
    </source>
</evidence>
<evidence type="ECO:0000256" key="1">
    <source>
        <dbReference type="ARBA" id="ARBA00022485"/>
    </source>
</evidence>
<protein>
    <submittedName>
        <fullName evidence="16">Helicase-exonuclease AddAB subunit AddB</fullName>
    </submittedName>
</protein>
<feature type="domain" description="PD-(D/E)XK endonuclease-like" evidence="14">
    <location>
        <begin position="769"/>
        <end position="1101"/>
    </location>
</feature>
<keyword evidence="2" id="KW-0540">Nuclease</keyword>
<evidence type="ECO:0000256" key="9">
    <source>
        <dbReference type="ARBA" id="ARBA00022840"/>
    </source>
</evidence>
<dbReference type="Pfam" id="PF21445">
    <property type="entry name" value="ADDB_N"/>
    <property type="match status" value="1"/>
</dbReference>
<evidence type="ECO:0000256" key="12">
    <source>
        <dbReference type="ARBA" id="ARBA00023125"/>
    </source>
</evidence>
<dbReference type="RefSeq" id="WP_197661804.1">
    <property type="nucleotide sequence ID" value="NZ_JAEAGR010000012.1"/>
</dbReference>
<gene>
    <name evidence="16" type="primary">addB</name>
    <name evidence="16" type="ORF">I5677_11695</name>
</gene>
<feature type="domain" description="ATP-dependent helicase/deoxyribonuclease subunit B N-terminal" evidence="15">
    <location>
        <begin position="6"/>
        <end position="296"/>
    </location>
</feature>
<dbReference type="InterPro" id="IPR038726">
    <property type="entry name" value="PDDEXK_AddAB-type"/>
</dbReference>
<dbReference type="SUPFAM" id="SSF52540">
    <property type="entry name" value="P-loop containing nucleoside triphosphate hydrolases"/>
    <property type="match status" value="1"/>
</dbReference>